<dbReference type="RefSeq" id="WP_320756175.1">
    <property type="nucleotide sequence ID" value="NZ_JAWNGC010000001.1"/>
</dbReference>
<comment type="similarity">
    <text evidence="1">Belongs to the peptidase C40 family.</text>
</comment>
<dbReference type="GO" id="GO:0006508">
    <property type="term" value="P:proteolysis"/>
    <property type="evidence" value="ECO:0007669"/>
    <property type="project" value="UniProtKB-KW"/>
</dbReference>
<reference evidence="7" key="1">
    <citation type="submission" date="2023-10" db="EMBL/GenBank/DDBJ databases">
        <title>Whole Genome based description of the genera Actinobaculum and Actinotignum reveals a complex phylogenetic relationship within the species included in the genus Actinotignum.</title>
        <authorList>
            <person name="Jensen C.S."/>
            <person name="Dargis R."/>
            <person name="Kemp M."/>
            <person name="Christensen J.J."/>
        </authorList>
    </citation>
    <scope>NUCLEOTIDE SEQUENCE</scope>
    <source>
        <strain evidence="7">SLA_B511</strain>
    </source>
</reference>
<gene>
    <name evidence="7" type="ORF">R6G80_00650</name>
</gene>
<keyword evidence="2" id="KW-0645">Protease</keyword>
<comment type="caution">
    <text evidence="7">The sequence shown here is derived from an EMBL/GenBank/DDBJ whole genome shotgun (WGS) entry which is preliminary data.</text>
</comment>
<dbReference type="PANTHER" id="PTHR47053:SF1">
    <property type="entry name" value="MUREIN DD-ENDOPEPTIDASE MEPH-RELATED"/>
    <property type="match status" value="1"/>
</dbReference>
<name>A0AAW9HWQ1_9ACTO</name>
<protein>
    <submittedName>
        <fullName evidence="7">NlpC/P60 family protein</fullName>
    </submittedName>
</protein>
<keyword evidence="4" id="KW-0788">Thiol protease</keyword>
<dbReference type="Gene3D" id="3.90.1720.10">
    <property type="entry name" value="endopeptidase domain like (from Nostoc punctiforme)"/>
    <property type="match status" value="1"/>
</dbReference>
<evidence type="ECO:0000256" key="3">
    <source>
        <dbReference type="ARBA" id="ARBA00022801"/>
    </source>
</evidence>
<evidence type="ECO:0000259" key="6">
    <source>
        <dbReference type="PROSITE" id="PS51935"/>
    </source>
</evidence>
<sequence length="237" mass="24258">MGRHALKSTQTTTMLTSPVGRTVVATLAAGSFAGAVIPSAVADTVTPAQNSATAKAQVKEDLGGTKTVEATEKTEWKIEQVDVKSAKPVEAQATATQADQVATQRAQTRQAQGADDASAPAPTSFAPPANGSIAAIALSYQGARYRGGGTTPAGWDCSGFVGYVYRQAGINIPRTSGAIRSAGRVVSAAEAQPGDVMWWPGHVGIYVGGGQHMAARNPAAGTKLGPNYGNPTYLRFG</sequence>
<evidence type="ECO:0000313" key="7">
    <source>
        <dbReference type="EMBL" id="MDY5154241.1"/>
    </source>
</evidence>
<evidence type="ECO:0000256" key="2">
    <source>
        <dbReference type="ARBA" id="ARBA00022670"/>
    </source>
</evidence>
<evidence type="ECO:0000256" key="5">
    <source>
        <dbReference type="SAM" id="MobiDB-lite"/>
    </source>
</evidence>
<dbReference type="SUPFAM" id="SSF54001">
    <property type="entry name" value="Cysteine proteinases"/>
    <property type="match status" value="1"/>
</dbReference>
<dbReference type="InterPro" id="IPR038765">
    <property type="entry name" value="Papain-like_cys_pep_sf"/>
</dbReference>
<dbReference type="EMBL" id="JAWNGC010000001">
    <property type="protein sequence ID" value="MDY5154241.1"/>
    <property type="molecule type" value="Genomic_DNA"/>
</dbReference>
<dbReference type="PANTHER" id="PTHR47053">
    <property type="entry name" value="MUREIN DD-ENDOPEPTIDASE MEPH-RELATED"/>
    <property type="match status" value="1"/>
</dbReference>
<dbReference type="Proteomes" id="UP001281731">
    <property type="component" value="Unassembled WGS sequence"/>
</dbReference>
<evidence type="ECO:0000256" key="4">
    <source>
        <dbReference type="ARBA" id="ARBA00022807"/>
    </source>
</evidence>
<dbReference type="Pfam" id="PF00877">
    <property type="entry name" value="NLPC_P60"/>
    <property type="match status" value="1"/>
</dbReference>
<keyword evidence="3" id="KW-0378">Hydrolase</keyword>
<dbReference type="PROSITE" id="PS51935">
    <property type="entry name" value="NLPC_P60"/>
    <property type="match status" value="1"/>
</dbReference>
<dbReference type="InterPro" id="IPR051202">
    <property type="entry name" value="Peptidase_C40"/>
</dbReference>
<dbReference type="InterPro" id="IPR000064">
    <property type="entry name" value="NLP_P60_dom"/>
</dbReference>
<dbReference type="GO" id="GO:0008234">
    <property type="term" value="F:cysteine-type peptidase activity"/>
    <property type="evidence" value="ECO:0007669"/>
    <property type="project" value="UniProtKB-KW"/>
</dbReference>
<evidence type="ECO:0000256" key="1">
    <source>
        <dbReference type="ARBA" id="ARBA00007074"/>
    </source>
</evidence>
<feature type="region of interest" description="Disordered" evidence="5">
    <location>
        <begin position="91"/>
        <end position="126"/>
    </location>
</feature>
<accession>A0AAW9HWQ1</accession>
<feature type="domain" description="NlpC/P60" evidence="6">
    <location>
        <begin position="127"/>
        <end position="237"/>
    </location>
</feature>
<dbReference type="AlphaFoldDB" id="A0AAW9HWQ1"/>
<organism evidence="7 8">
    <name type="scientific">Actinotignum urinale</name>
    <dbReference type="NCBI Taxonomy" id="190146"/>
    <lineage>
        <taxon>Bacteria</taxon>
        <taxon>Bacillati</taxon>
        <taxon>Actinomycetota</taxon>
        <taxon>Actinomycetes</taxon>
        <taxon>Actinomycetales</taxon>
        <taxon>Actinomycetaceae</taxon>
        <taxon>Actinotignum</taxon>
    </lineage>
</organism>
<proteinExistence type="inferred from homology"/>
<evidence type="ECO:0000313" key="8">
    <source>
        <dbReference type="Proteomes" id="UP001281731"/>
    </source>
</evidence>